<evidence type="ECO:0000256" key="6">
    <source>
        <dbReference type="ARBA" id="ARBA00022840"/>
    </source>
</evidence>
<dbReference type="HOGENOM" id="CLU_000604_95_6_6"/>
<dbReference type="InterPro" id="IPR027417">
    <property type="entry name" value="P-loop_NTPase"/>
</dbReference>
<evidence type="ECO:0000256" key="3">
    <source>
        <dbReference type="ARBA" id="ARBA00022475"/>
    </source>
</evidence>
<keyword evidence="13" id="KW-0645">Protease</keyword>
<dbReference type="SUPFAM" id="SSF52540">
    <property type="entry name" value="P-loop containing nucleoside triphosphate hydrolases"/>
    <property type="match status" value="1"/>
</dbReference>
<organism evidence="13 14">
    <name type="scientific">Xenorhabdus poinarii G6</name>
    <dbReference type="NCBI Taxonomy" id="1354304"/>
    <lineage>
        <taxon>Bacteria</taxon>
        <taxon>Pseudomonadati</taxon>
        <taxon>Pseudomonadota</taxon>
        <taxon>Gammaproteobacteria</taxon>
        <taxon>Enterobacterales</taxon>
        <taxon>Morganellaceae</taxon>
        <taxon>Xenorhabdus</taxon>
    </lineage>
</organism>
<feature type="domain" description="ABC transmembrane type-1" evidence="12">
    <location>
        <begin position="34"/>
        <end position="311"/>
    </location>
</feature>
<feature type="transmembrane region" description="Helical" evidence="10">
    <location>
        <begin position="68"/>
        <end position="90"/>
    </location>
</feature>
<evidence type="ECO:0000259" key="12">
    <source>
        <dbReference type="PROSITE" id="PS50929"/>
    </source>
</evidence>
<dbReference type="STRING" id="1354304.XPG1_2745"/>
<feature type="region of interest" description="Disordered" evidence="9">
    <location>
        <begin position="582"/>
        <end position="604"/>
    </location>
</feature>
<dbReference type="PROSITE" id="PS00211">
    <property type="entry name" value="ABC_TRANSPORTER_1"/>
    <property type="match status" value="1"/>
</dbReference>
<dbReference type="GO" id="GO:0008233">
    <property type="term" value="F:peptidase activity"/>
    <property type="evidence" value="ECO:0007669"/>
    <property type="project" value="UniProtKB-KW"/>
</dbReference>
<keyword evidence="6 13" id="KW-0067">ATP-binding</keyword>
<feature type="transmembrane region" description="Helical" evidence="10">
    <location>
        <begin position="170"/>
        <end position="189"/>
    </location>
</feature>
<dbReference type="SUPFAM" id="SSF90123">
    <property type="entry name" value="ABC transporter transmembrane region"/>
    <property type="match status" value="1"/>
</dbReference>
<feature type="transmembrane region" description="Helical" evidence="10">
    <location>
        <begin position="32"/>
        <end position="56"/>
    </location>
</feature>
<dbReference type="GO" id="GO:0030253">
    <property type="term" value="P:protein secretion by the type I secretion system"/>
    <property type="evidence" value="ECO:0007669"/>
    <property type="project" value="InterPro"/>
</dbReference>
<feature type="transmembrane region" description="Helical" evidence="10">
    <location>
        <begin position="139"/>
        <end position="164"/>
    </location>
</feature>
<dbReference type="InterPro" id="IPR036640">
    <property type="entry name" value="ABC1_TM_sf"/>
</dbReference>
<evidence type="ECO:0000256" key="1">
    <source>
        <dbReference type="ARBA" id="ARBA00004651"/>
    </source>
</evidence>
<accession>A0A068R547</accession>
<dbReference type="Pfam" id="PF00664">
    <property type="entry name" value="ABC_membrane"/>
    <property type="match status" value="1"/>
</dbReference>
<feature type="domain" description="ABC transporter" evidence="11">
    <location>
        <begin position="342"/>
        <end position="591"/>
    </location>
</feature>
<protein>
    <submittedName>
        <fullName evidence="13">Alkaline protease secretion ATP-binding protein AprD</fullName>
    </submittedName>
</protein>
<dbReference type="PROSITE" id="PS50893">
    <property type="entry name" value="ABC_TRANSPORTER_2"/>
    <property type="match status" value="1"/>
</dbReference>
<keyword evidence="5" id="KW-0547">Nucleotide-binding</keyword>
<keyword evidence="8 10" id="KW-0472">Membrane</keyword>
<evidence type="ECO:0000256" key="10">
    <source>
        <dbReference type="SAM" id="Phobius"/>
    </source>
</evidence>
<dbReference type="KEGG" id="xpo:XPG1_2745"/>
<evidence type="ECO:0000256" key="8">
    <source>
        <dbReference type="ARBA" id="ARBA00023136"/>
    </source>
</evidence>
<dbReference type="GO" id="GO:0005524">
    <property type="term" value="F:ATP binding"/>
    <property type="evidence" value="ECO:0007669"/>
    <property type="project" value="UniProtKB-KW"/>
</dbReference>
<gene>
    <name evidence="13" type="primary">aprD</name>
    <name evidence="13" type="ORF">XPG1_2745</name>
</gene>
<dbReference type="FunFam" id="3.40.50.300:FF:001444">
    <property type="entry name" value="ABC transporter ATP-binding protein"/>
    <property type="match status" value="1"/>
</dbReference>
<dbReference type="InterPro" id="IPR017871">
    <property type="entry name" value="ABC_transporter-like_CS"/>
</dbReference>
<dbReference type="GO" id="GO:0006508">
    <property type="term" value="P:proteolysis"/>
    <property type="evidence" value="ECO:0007669"/>
    <property type="project" value="UniProtKB-KW"/>
</dbReference>
<keyword evidence="14" id="KW-1185">Reference proteome</keyword>
<evidence type="ECO:0000256" key="9">
    <source>
        <dbReference type="SAM" id="MobiDB-lite"/>
    </source>
</evidence>
<dbReference type="CDD" id="cd18586">
    <property type="entry name" value="ABC_6TM_PrtD_like"/>
    <property type="match status" value="1"/>
</dbReference>
<dbReference type="Gene3D" id="3.40.50.300">
    <property type="entry name" value="P-loop containing nucleotide triphosphate hydrolases"/>
    <property type="match status" value="1"/>
</dbReference>
<dbReference type="GO" id="GO:0140359">
    <property type="term" value="F:ABC-type transporter activity"/>
    <property type="evidence" value="ECO:0007669"/>
    <property type="project" value="InterPro"/>
</dbReference>
<keyword evidence="3" id="KW-1003">Cell membrane</keyword>
<sequence length="604" mass="65970">MHFASVNDEGIAVKLRFPKDEITDVIRARSKVFWTVGLFTAFINLLMLVPSVYMLQVYDRVLPSSNKMTLLMLTLITLGMFAMMGGLEYIRSMVVIRIGSQFDMRLNQRVYTASYESNLRNGSTDAGQMLNDLATIRQFLTGSALFAFFDAPWFPVYLCVIFLFSPYLGLLALVGAIILILLAVLNQWLSQASLAAANTLSLRSTHLASTHLRNAEVIEALGMLPTLRHRWFGLHQRFLNFQRIASERSAAITALSKTVRMALQSLILGLGGWLAIEGHITPGMMIAGSILMGRALSPIEQLIQAWKSWSAARLSWQRLDKLLTAQPERKRGMSLPTPEGALLLENVSAMPPSKRRAVPASPNGALPKPSYVLQDISFALRSGDVLGVIGPSASGKSTLARLLVGIWPAQEGVVRLDGADIYQWNKDELGISIGYLPQDIELFGGTIAENIARFHEVEPEKVIEAAKKAGVHELILNLEQGYDTVIGAGGMGLSGGQKQRIGLARALYGNPSLVVLDEPNSNLDDSGEKALNQAIAQLREQGKTVVVITHRPSLLSQTTKILLLVQGKMKMFGSSPQVMAALSQSQSPSQSPTQSQIKTVEHAS</sequence>
<keyword evidence="2" id="KW-0813">Transport</keyword>
<dbReference type="PANTHER" id="PTHR24221:SF248">
    <property type="entry name" value="ABC TRANSPORTER TRANSMEMBRANE REGION"/>
    <property type="match status" value="1"/>
</dbReference>
<evidence type="ECO:0000256" key="4">
    <source>
        <dbReference type="ARBA" id="ARBA00022692"/>
    </source>
</evidence>
<dbReference type="InterPro" id="IPR003593">
    <property type="entry name" value="AAA+_ATPase"/>
</dbReference>
<dbReference type="Gene3D" id="1.20.1560.10">
    <property type="entry name" value="ABC transporter type 1, transmembrane domain"/>
    <property type="match status" value="1"/>
</dbReference>
<dbReference type="PROSITE" id="PS50929">
    <property type="entry name" value="ABC_TM1F"/>
    <property type="match status" value="1"/>
</dbReference>
<keyword evidence="4 10" id="KW-0812">Transmembrane</keyword>
<keyword evidence="13" id="KW-0378">Hydrolase</keyword>
<dbReference type="FunFam" id="1.20.1560.10:FF:000109">
    <property type="entry name" value="Alkaline protease secretion ATP-binding protein aprD"/>
    <property type="match status" value="1"/>
</dbReference>
<name>A0A068R547_9GAMM</name>
<dbReference type="InterPro" id="IPR039421">
    <property type="entry name" value="Type_1_exporter"/>
</dbReference>
<dbReference type="InterPro" id="IPR011527">
    <property type="entry name" value="ABC1_TM_dom"/>
</dbReference>
<dbReference type="Proteomes" id="UP000032735">
    <property type="component" value="Chromosome"/>
</dbReference>
<evidence type="ECO:0000256" key="7">
    <source>
        <dbReference type="ARBA" id="ARBA00022989"/>
    </source>
</evidence>
<dbReference type="NCBIfam" id="TIGR01842">
    <property type="entry name" value="type_I_sec_PrtD"/>
    <property type="match status" value="1"/>
</dbReference>
<dbReference type="InterPro" id="IPR010128">
    <property type="entry name" value="ATPase_T1SS_PrtD-like"/>
</dbReference>
<proteinExistence type="predicted"/>
<dbReference type="Pfam" id="PF00005">
    <property type="entry name" value="ABC_tran"/>
    <property type="match status" value="1"/>
</dbReference>
<evidence type="ECO:0000313" key="14">
    <source>
        <dbReference type="Proteomes" id="UP000032735"/>
    </source>
</evidence>
<dbReference type="GO" id="GO:0030256">
    <property type="term" value="C:type I protein secretion system complex"/>
    <property type="evidence" value="ECO:0007669"/>
    <property type="project" value="InterPro"/>
</dbReference>
<dbReference type="GO" id="GO:0016887">
    <property type="term" value="F:ATP hydrolysis activity"/>
    <property type="evidence" value="ECO:0007669"/>
    <property type="project" value="InterPro"/>
</dbReference>
<reference evidence="13 14" key="1">
    <citation type="submission" date="2013-07" db="EMBL/GenBank/DDBJ databases">
        <authorList>
            <person name="Genoscope - CEA"/>
        </authorList>
    </citation>
    <scope>NUCLEOTIDE SEQUENCE [LARGE SCALE GENOMIC DNA]</scope>
    <source>
        <strain evidence="13 14">G6</strain>
    </source>
</reference>
<dbReference type="SMART" id="SM00382">
    <property type="entry name" value="AAA"/>
    <property type="match status" value="1"/>
</dbReference>
<evidence type="ECO:0000256" key="2">
    <source>
        <dbReference type="ARBA" id="ARBA00022448"/>
    </source>
</evidence>
<dbReference type="InterPro" id="IPR003439">
    <property type="entry name" value="ABC_transporter-like_ATP-bd"/>
</dbReference>
<dbReference type="GO" id="GO:0005886">
    <property type="term" value="C:plasma membrane"/>
    <property type="evidence" value="ECO:0007669"/>
    <property type="project" value="UniProtKB-SubCell"/>
</dbReference>
<dbReference type="GO" id="GO:0034040">
    <property type="term" value="F:ATPase-coupled lipid transmembrane transporter activity"/>
    <property type="evidence" value="ECO:0007669"/>
    <property type="project" value="TreeGrafter"/>
</dbReference>
<comment type="subcellular location">
    <subcellularLocation>
        <location evidence="1">Cell membrane</location>
        <topology evidence="1">Multi-pass membrane protein</topology>
    </subcellularLocation>
</comment>
<keyword evidence="7 10" id="KW-1133">Transmembrane helix</keyword>
<dbReference type="AlphaFoldDB" id="A0A068R547"/>
<dbReference type="EMBL" id="FO704551">
    <property type="protein sequence ID" value="CDG22397.1"/>
    <property type="molecule type" value="Genomic_DNA"/>
</dbReference>
<evidence type="ECO:0000313" key="13">
    <source>
        <dbReference type="EMBL" id="CDG22397.1"/>
    </source>
</evidence>
<evidence type="ECO:0000259" key="11">
    <source>
        <dbReference type="PROSITE" id="PS50893"/>
    </source>
</evidence>
<evidence type="ECO:0000256" key="5">
    <source>
        <dbReference type="ARBA" id="ARBA00022741"/>
    </source>
</evidence>
<feature type="compositionally biased region" description="Low complexity" evidence="9">
    <location>
        <begin position="583"/>
        <end position="596"/>
    </location>
</feature>
<dbReference type="PANTHER" id="PTHR24221">
    <property type="entry name" value="ATP-BINDING CASSETTE SUB-FAMILY B"/>
    <property type="match status" value="1"/>
</dbReference>
<dbReference type="InterPro" id="IPR047957">
    <property type="entry name" value="ABC_AprD-like_6TM"/>
</dbReference>